<sequence>MKDILINGAREGNLKNITVRIPRNQLVVLTGLSGSGKSTLAMDVLYQECQRQYLEAMSYQGITKPEVDSVYHTSPAIQISQEDYHKNPRSTVGTLTDIYTDLRMVYEKLSIRKCPACGRRICSADCREELVKKADGFTVYMYCGCCGHKMEKLTRSHFSHNTAEGACETCQGLGTSLEINSAEVVHETLSLEKGAVDFWEKRYKAYQISVFNQACAHYGMPVPGRDTPVCAFTELQKNLLLNGVEDKMLKERFPDITPPKTVAEGRFEGVYPILWRRVSEKGALSEKNEKYFNTRICPECGGERLNTLSRSVTVNETRLPELSVLSLESLNSWITALESSLEGEKGRMTAPYLLDLKTKLRRIINVGLGYLTLDRQAMTLSGGEAQRIKLAAALDAEITGIIYILDEPTVGLHAKDTEGIIRVLQALRDQGNTVIVIEHDPDVIAAADHIIDMGPGAGMHGGMIVGQGTLAEIRNQPSSVTGQYLKNESPEINRSPRSFTEKMMVQDARLHNIKGIDVCFPINTLTAVTGVSGSGKSTLVFDILAEKGAGGTGQVSGLEKFDTVIKVEQSAIARMKRSNVATYSGAYDEIRKIFGNLEAAKRRGLTAKHFSFNSRGGRCENCEGLGRIVSNMLFFENVETVCPVCGGRQFNEEVLSVRFKGCSIHEILKQPVEKALETFGENKKLERILGLLQDVGLGYLELGQTLTTLSGGEGQRLKLARELMQNRGKRSLYLIDEPTTGLHPLDIEHFLVLLNHMVDNGGTVIVVEHNAQLIRQADWIIDLGPEGGDRGGKVIFEGTPAQIIKSGNTVTGAFLCPGSQSFTDC</sequence>
<evidence type="ECO:0000256" key="2">
    <source>
        <dbReference type="ARBA" id="ARBA00022490"/>
    </source>
</evidence>
<dbReference type="GO" id="GO:0005737">
    <property type="term" value="C:cytoplasm"/>
    <property type="evidence" value="ECO:0007669"/>
    <property type="project" value="UniProtKB-SubCell"/>
</dbReference>
<evidence type="ECO:0000256" key="12">
    <source>
        <dbReference type="ARBA" id="ARBA00023125"/>
    </source>
</evidence>
<accession>A0AAC9QY13</accession>
<dbReference type="PROSITE" id="PS00211">
    <property type="entry name" value="ABC_TRANSPORTER_1"/>
    <property type="match status" value="1"/>
</dbReference>
<evidence type="ECO:0000256" key="13">
    <source>
        <dbReference type="ARBA" id="ARBA00023204"/>
    </source>
</evidence>
<organism evidence="18 19">
    <name type="scientific">Eubacterium limosum</name>
    <dbReference type="NCBI Taxonomy" id="1736"/>
    <lineage>
        <taxon>Bacteria</taxon>
        <taxon>Bacillati</taxon>
        <taxon>Bacillota</taxon>
        <taxon>Clostridia</taxon>
        <taxon>Eubacteriales</taxon>
        <taxon>Eubacteriaceae</taxon>
        <taxon>Eubacterium</taxon>
    </lineage>
</organism>
<comment type="similarity">
    <text evidence="14">Belongs to the ABC transporter superfamily. UvrA family.</text>
</comment>
<evidence type="ECO:0000256" key="16">
    <source>
        <dbReference type="ARBA" id="ARBA00042156"/>
    </source>
</evidence>
<name>A0AAC9QY13_EUBLI</name>
<dbReference type="SMART" id="SM00382">
    <property type="entry name" value="AAA"/>
    <property type="match status" value="2"/>
</dbReference>
<dbReference type="InterPro" id="IPR027417">
    <property type="entry name" value="P-loop_NTPase"/>
</dbReference>
<keyword evidence="10" id="KW-0067">ATP-binding</keyword>
<keyword evidence="9" id="KW-0862">Zinc</keyword>
<reference evidence="19" key="1">
    <citation type="journal article" date="2017" name="Sci. Rep.">
        <title>Determination of the Genome and Primary Transcriptome of Syngas Fermenting Eubacterium limosum ATCC 8486.</title>
        <authorList>
            <person name="Song Y."/>
            <person name="Shin J."/>
            <person name="Jeong Y."/>
            <person name="Jin S."/>
            <person name="Lee J.K."/>
            <person name="Kim D.R."/>
            <person name="Kim S.C."/>
            <person name="Cho S."/>
            <person name="Cho B.K."/>
        </authorList>
    </citation>
    <scope>NUCLEOTIDE SEQUENCE [LARGE SCALE GENOMIC DNA]</scope>
    <source>
        <strain evidence="19">ATCC 8486</strain>
    </source>
</reference>
<evidence type="ECO:0000256" key="3">
    <source>
        <dbReference type="ARBA" id="ARBA00022723"/>
    </source>
</evidence>
<evidence type="ECO:0000256" key="9">
    <source>
        <dbReference type="ARBA" id="ARBA00022833"/>
    </source>
</evidence>
<evidence type="ECO:0000256" key="14">
    <source>
        <dbReference type="ARBA" id="ARBA00038000"/>
    </source>
</evidence>
<dbReference type="Gene3D" id="1.20.1580.10">
    <property type="entry name" value="ABC transporter ATPase like domain"/>
    <property type="match status" value="2"/>
</dbReference>
<feature type="domain" description="ABC transporter" evidence="17">
    <location>
        <begin position="244"/>
        <end position="486"/>
    </location>
</feature>
<evidence type="ECO:0000259" key="17">
    <source>
        <dbReference type="PROSITE" id="PS50893"/>
    </source>
</evidence>
<evidence type="ECO:0000313" key="19">
    <source>
        <dbReference type="Proteomes" id="UP000192391"/>
    </source>
</evidence>
<feature type="domain" description="ABC transporter" evidence="17">
    <location>
        <begin position="498"/>
        <end position="816"/>
    </location>
</feature>
<dbReference type="PANTHER" id="PTHR43152">
    <property type="entry name" value="UVRABC SYSTEM PROTEIN A"/>
    <property type="match status" value="1"/>
</dbReference>
<keyword evidence="12" id="KW-0238">DNA-binding</keyword>
<dbReference type="KEGG" id="elim:B2M23_19845"/>
<dbReference type="Pfam" id="PF17755">
    <property type="entry name" value="UvrA_DNA-bind"/>
    <property type="match status" value="1"/>
</dbReference>
<keyword evidence="11" id="KW-0267">Excision nuclease</keyword>
<keyword evidence="13" id="KW-0234">DNA repair</keyword>
<protein>
    <recommendedName>
        <fullName evidence="15">UvrABC system protein A</fullName>
    </recommendedName>
    <alternativeName>
        <fullName evidence="16">Excinuclease ABC subunit A</fullName>
    </alternativeName>
</protein>
<dbReference type="AlphaFoldDB" id="A0AAC9QY13"/>
<dbReference type="PROSITE" id="PS50893">
    <property type="entry name" value="ABC_TRANSPORTER_2"/>
    <property type="match status" value="2"/>
</dbReference>
<evidence type="ECO:0000256" key="8">
    <source>
        <dbReference type="ARBA" id="ARBA00022771"/>
    </source>
</evidence>
<evidence type="ECO:0000256" key="5">
    <source>
        <dbReference type="ARBA" id="ARBA00022741"/>
    </source>
</evidence>
<dbReference type="GO" id="GO:0008270">
    <property type="term" value="F:zinc ion binding"/>
    <property type="evidence" value="ECO:0007669"/>
    <property type="project" value="UniProtKB-KW"/>
</dbReference>
<evidence type="ECO:0000256" key="1">
    <source>
        <dbReference type="ARBA" id="ARBA00004496"/>
    </source>
</evidence>
<keyword evidence="3" id="KW-0479">Metal-binding</keyword>
<evidence type="ECO:0000256" key="10">
    <source>
        <dbReference type="ARBA" id="ARBA00022840"/>
    </source>
</evidence>
<gene>
    <name evidence="18" type="primary">uvrA</name>
    <name evidence="18" type="ORF">B2M23_19845</name>
</gene>
<keyword evidence="7" id="KW-0228">DNA excision</keyword>
<dbReference type="Gene3D" id="1.10.8.280">
    <property type="entry name" value="ABC transporter ATPase domain-like"/>
    <property type="match status" value="1"/>
</dbReference>
<dbReference type="GO" id="GO:0004518">
    <property type="term" value="F:nuclease activity"/>
    <property type="evidence" value="ECO:0007669"/>
    <property type="project" value="UniProtKB-KW"/>
</dbReference>
<dbReference type="GO" id="GO:0003677">
    <property type="term" value="F:DNA binding"/>
    <property type="evidence" value="ECO:0007669"/>
    <property type="project" value="UniProtKB-KW"/>
</dbReference>
<dbReference type="Proteomes" id="UP000192391">
    <property type="component" value="Chromosome"/>
</dbReference>
<keyword evidence="6" id="KW-0227">DNA damage</keyword>
<evidence type="ECO:0000256" key="7">
    <source>
        <dbReference type="ARBA" id="ARBA00022769"/>
    </source>
</evidence>
<dbReference type="Pfam" id="PF00005">
    <property type="entry name" value="ABC_tran"/>
    <property type="match status" value="1"/>
</dbReference>
<dbReference type="Gene3D" id="3.40.50.300">
    <property type="entry name" value="P-loop containing nucleotide triphosphate hydrolases"/>
    <property type="match status" value="2"/>
</dbReference>
<dbReference type="RefSeq" id="WP_038351322.1">
    <property type="nucleotide sequence ID" value="NZ_CP019962.1"/>
</dbReference>
<dbReference type="InterPro" id="IPR003439">
    <property type="entry name" value="ABC_transporter-like_ATP-bd"/>
</dbReference>
<keyword evidence="2" id="KW-0963">Cytoplasm</keyword>
<dbReference type="GO" id="GO:0016887">
    <property type="term" value="F:ATP hydrolysis activity"/>
    <property type="evidence" value="ECO:0007669"/>
    <property type="project" value="InterPro"/>
</dbReference>
<keyword evidence="4" id="KW-0677">Repeat</keyword>
<comment type="subcellular location">
    <subcellularLocation>
        <location evidence="1">Cytoplasm</location>
    </subcellularLocation>
</comment>
<evidence type="ECO:0000256" key="11">
    <source>
        <dbReference type="ARBA" id="ARBA00022881"/>
    </source>
</evidence>
<evidence type="ECO:0000313" key="18">
    <source>
        <dbReference type="EMBL" id="ARD67650.1"/>
    </source>
</evidence>
<dbReference type="GO" id="GO:0005524">
    <property type="term" value="F:ATP binding"/>
    <property type="evidence" value="ECO:0007669"/>
    <property type="project" value="UniProtKB-KW"/>
</dbReference>
<dbReference type="InterPro" id="IPR003593">
    <property type="entry name" value="AAA+_ATPase"/>
</dbReference>
<evidence type="ECO:0000256" key="15">
    <source>
        <dbReference type="ARBA" id="ARBA00039316"/>
    </source>
</evidence>
<dbReference type="PANTHER" id="PTHR43152:SF3">
    <property type="entry name" value="UVRABC SYSTEM PROTEIN A"/>
    <property type="match status" value="1"/>
</dbReference>
<dbReference type="EMBL" id="CP019962">
    <property type="protein sequence ID" value="ARD67650.1"/>
    <property type="molecule type" value="Genomic_DNA"/>
</dbReference>
<evidence type="ECO:0000256" key="6">
    <source>
        <dbReference type="ARBA" id="ARBA00022763"/>
    </source>
</evidence>
<dbReference type="InterPro" id="IPR017871">
    <property type="entry name" value="ABC_transporter-like_CS"/>
</dbReference>
<proteinExistence type="inferred from homology"/>
<evidence type="ECO:0000256" key="4">
    <source>
        <dbReference type="ARBA" id="ARBA00022737"/>
    </source>
</evidence>
<keyword evidence="8" id="KW-0863">Zinc-finger</keyword>
<dbReference type="GO" id="GO:0006281">
    <property type="term" value="P:DNA repair"/>
    <property type="evidence" value="ECO:0007669"/>
    <property type="project" value="UniProtKB-KW"/>
</dbReference>
<keyword evidence="5" id="KW-0547">Nucleotide-binding</keyword>
<dbReference type="InterPro" id="IPR041552">
    <property type="entry name" value="UvrA_DNA-bd"/>
</dbReference>
<dbReference type="SUPFAM" id="SSF52540">
    <property type="entry name" value="P-loop containing nucleoside triphosphate hydrolases"/>
    <property type="match status" value="2"/>
</dbReference>